<dbReference type="PANTHER" id="PTHR33452">
    <property type="entry name" value="OXIDOREDUCTASE CATD-RELATED"/>
    <property type="match status" value="1"/>
</dbReference>
<comment type="similarity">
    <text evidence="2">Belongs to the DoxX family.</text>
</comment>
<dbReference type="HOGENOM" id="CLU_058421_3_2_0"/>
<dbReference type="OrthoDB" id="959527at2"/>
<name>D1C678_SPHTD</name>
<evidence type="ECO:0000313" key="9">
    <source>
        <dbReference type="Proteomes" id="UP000002027"/>
    </source>
</evidence>
<evidence type="ECO:0000256" key="3">
    <source>
        <dbReference type="ARBA" id="ARBA00022475"/>
    </source>
</evidence>
<dbReference type="PANTHER" id="PTHR33452:SF1">
    <property type="entry name" value="INNER MEMBRANE PROTEIN YPHA-RELATED"/>
    <property type="match status" value="1"/>
</dbReference>
<evidence type="ECO:0000256" key="7">
    <source>
        <dbReference type="SAM" id="Phobius"/>
    </source>
</evidence>
<organism evidence="8 9">
    <name type="scientific">Sphaerobacter thermophilus (strain ATCC 49802 / DSM 20745 / KCCM 41009 / NCIMB 13125 / S 6022)</name>
    <dbReference type="NCBI Taxonomy" id="479434"/>
    <lineage>
        <taxon>Bacteria</taxon>
        <taxon>Pseudomonadati</taxon>
        <taxon>Thermomicrobiota</taxon>
        <taxon>Thermomicrobia</taxon>
        <taxon>Sphaerobacterales</taxon>
        <taxon>Sphaerobacterineae</taxon>
        <taxon>Sphaerobacteraceae</taxon>
        <taxon>Sphaerobacter</taxon>
    </lineage>
</organism>
<dbReference type="InterPro" id="IPR051907">
    <property type="entry name" value="DoxX-like_oxidoreductase"/>
</dbReference>
<dbReference type="FunCoup" id="D1C678">
    <property type="interactions" value="11"/>
</dbReference>
<evidence type="ECO:0000256" key="5">
    <source>
        <dbReference type="ARBA" id="ARBA00022989"/>
    </source>
</evidence>
<dbReference type="RefSeq" id="WP_012870664.1">
    <property type="nucleotide sequence ID" value="NC_013523.1"/>
</dbReference>
<reference evidence="9" key="1">
    <citation type="submission" date="2009-11" db="EMBL/GenBank/DDBJ databases">
        <title>The complete chromosome 1 of Sphaerobacter thermophilus DSM 20745.</title>
        <authorList>
            <person name="Lucas S."/>
            <person name="Copeland A."/>
            <person name="Lapidus A."/>
            <person name="Glavina del Rio T."/>
            <person name="Dalin E."/>
            <person name="Tice H."/>
            <person name="Bruce D."/>
            <person name="Goodwin L."/>
            <person name="Pitluck S."/>
            <person name="Kyrpides N."/>
            <person name="Mavromatis K."/>
            <person name="Ivanova N."/>
            <person name="Mikhailova N."/>
            <person name="LaButti K.M."/>
            <person name="Clum A."/>
            <person name="Sun H.I."/>
            <person name="Brettin T."/>
            <person name="Detter J.C."/>
            <person name="Han C."/>
            <person name="Larimer F."/>
            <person name="Land M."/>
            <person name="Hauser L."/>
            <person name="Markowitz V."/>
            <person name="Cheng J.F."/>
            <person name="Hugenholtz P."/>
            <person name="Woyke T."/>
            <person name="Wu D."/>
            <person name="Steenblock K."/>
            <person name="Schneider S."/>
            <person name="Pukall R."/>
            <person name="Goeker M."/>
            <person name="Klenk H.P."/>
            <person name="Eisen J.A."/>
        </authorList>
    </citation>
    <scope>NUCLEOTIDE SEQUENCE [LARGE SCALE GENOMIC DNA]</scope>
    <source>
        <strain evidence="9">ATCC 49802 / DSM 20745 / S 6022</strain>
    </source>
</reference>
<reference evidence="8 9" key="2">
    <citation type="journal article" date="2010" name="Stand. Genomic Sci.">
        <title>Complete genome sequence of Desulfohalobium retbaense type strain (HR(100)).</title>
        <authorList>
            <person name="Spring S."/>
            <person name="Nolan M."/>
            <person name="Lapidus A."/>
            <person name="Glavina Del Rio T."/>
            <person name="Copeland A."/>
            <person name="Tice H."/>
            <person name="Cheng J.F."/>
            <person name="Lucas S."/>
            <person name="Land M."/>
            <person name="Chen F."/>
            <person name="Bruce D."/>
            <person name="Goodwin L."/>
            <person name="Pitluck S."/>
            <person name="Ivanova N."/>
            <person name="Mavromatis K."/>
            <person name="Mikhailova N."/>
            <person name="Pati A."/>
            <person name="Chen A."/>
            <person name="Palaniappan K."/>
            <person name="Hauser L."/>
            <person name="Chang Y.J."/>
            <person name="Jeffries C.D."/>
            <person name="Munk C."/>
            <person name="Kiss H."/>
            <person name="Chain P."/>
            <person name="Han C."/>
            <person name="Brettin T."/>
            <person name="Detter J.C."/>
            <person name="Schuler E."/>
            <person name="Goker M."/>
            <person name="Rohde M."/>
            <person name="Bristow J."/>
            <person name="Eisen J.A."/>
            <person name="Markowitz V."/>
            <person name="Hugenholtz P."/>
            <person name="Kyrpides N.C."/>
            <person name="Klenk H.P."/>
        </authorList>
    </citation>
    <scope>NUCLEOTIDE SEQUENCE [LARGE SCALE GENOMIC DNA]</scope>
    <source>
        <strain evidence="9">ATCC 49802 / DSM 20745 / S 6022</strain>
    </source>
</reference>
<feature type="transmembrane region" description="Helical" evidence="7">
    <location>
        <begin position="65"/>
        <end position="93"/>
    </location>
</feature>
<comment type="subcellular location">
    <subcellularLocation>
        <location evidence="1">Cell membrane</location>
        <topology evidence="1">Multi-pass membrane protein</topology>
    </subcellularLocation>
</comment>
<keyword evidence="3" id="KW-1003">Cell membrane</keyword>
<sequence length="154" mass="16851">MSPSLVQRSATLAPIPLRIILGIIMVAHGHQKVFEQPKDQLPGALESMGVPAPERVARFVSGLEFFGGLALLAGLFTRPIALLFAGQFLFIVFRMKWTKGLVPGYEYDLALLAGFLSLALMGGGSGSLDELLFEQRQERKAARGWRLTIARRGQ</sequence>
<feature type="transmembrane region" description="Helical" evidence="7">
    <location>
        <begin position="105"/>
        <end position="124"/>
    </location>
</feature>
<dbReference type="InParanoid" id="D1C678"/>
<dbReference type="EMBL" id="CP001823">
    <property type="protein sequence ID" value="ACZ37616.1"/>
    <property type="molecule type" value="Genomic_DNA"/>
</dbReference>
<evidence type="ECO:0000313" key="8">
    <source>
        <dbReference type="EMBL" id="ACZ37616.1"/>
    </source>
</evidence>
<dbReference type="InterPro" id="IPR032808">
    <property type="entry name" value="DoxX"/>
</dbReference>
<dbReference type="eggNOG" id="COG2259">
    <property type="taxonomic scope" value="Bacteria"/>
</dbReference>
<dbReference type="AlphaFoldDB" id="D1C678"/>
<evidence type="ECO:0000256" key="6">
    <source>
        <dbReference type="ARBA" id="ARBA00023136"/>
    </source>
</evidence>
<evidence type="ECO:0000256" key="1">
    <source>
        <dbReference type="ARBA" id="ARBA00004651"/>
    </source>
</evidence>
<keyword evidence="5 7" id="KW-1133">Transmembrane helix</keyword>
<evidence type="ECO:0000256" key="2">
    <source>
        <dbReference type="ARBA" id="ARBA00006679"/>
    </source>
</evidence>
<accession>D1C678</accession>
<dbReference type="STRING" id="479434.Sthe_0177"/>
<dbReference type="KEGG" id="sti:Sthe_0177"/>
<evidence type="ECO:0000256" key="4">
    <source>
        <dbReference type="ARBA" id="ARBA00022692"/>
    </source>
</evidence>
<proteinExistence type="inferred from homology"/>
<gene>
    <name evidence="8" type="ordered locus">Sthe_0177</name>
</gene>
<dbReference type="GO" id="GO:0005886">
    <property type="term" value="C:plasma membrane"/>
    <property type="evidence" value="ECO:0007669"/>
    <property type="project" value="UniProtKB-SubCell"/>
</dbReference>
<keyword evidence="6 7" id="KW-0472">Membrane</keyword>
<dbReference type="Proteomes" id="UP000002027">
    <property type="component" value="Chromosome 1"/>
</dbReference>
<dbReference type="Pfam" id="PF07681">
    <property type="entry name" value="DoxX"/>
    <property type="match status" value="1"/>
</dbReference>
<keyword evidence="9" id="KW-1185">Reference proteome</keyword>
<protein>
    <submittedName>
        <fullName evidence="8">DoxX family protein</fullName>
    </submittedName>
</protein>
<keyword evidence="4 7" id="KW-0812">Transmembrane</keyword>